<feature type="transmembrane region" description="Helical" evidence="5">
    <location>
        <begin position="221"/>
        <end position="244"/>
    </location>
</feature>
<dbReference type="GO" id="GO:0016020">
    <property type="term" value="C:membrane"/>
    <property type="evidence" value="ECO:0007669"/>
    <property type="project" value="UniProtKB-SubCell"/>
</dbReference>
<feature type="transmembrane region" description="Helical" evidence="5">
    <location>
        <begin position="74"/>
        <end position="95"/>
    </location>
</feature>
<dbReference type="PANTHER" id="PTHR42770">
    <property type="entry name" value="AMINO ACID TRANSPORTER-RELATED"/>
    <property type="match status" value="1"/>
</dbReference>
<proteinExistence type="predicted"/>
<evidence type="ECO:0000256" key="1">
    <source>
        <dbReference type="ARBA" id="ARBA00004141"/>
    </source>
</evidence>
<feature type="transmembrane region" description="Helical" evidence="5">
    <location>
        <begin position="449"/>
        <end position="467"/>
    </location>
</feature>
<feature type="domain" description="Amino acid permease/ SLC12A" evidence="6">
    <location>
        <begin position="57"/>
        <end position="462"/>
    </location>
</feature>
<dbReference type="PANTHER" id="PTHR42770:SF7">
    <property type="entry name" value="MEMBRANE PROTEIN"/>
    <property type="match status" value="1"/>
</dbReference>
<feature type="transmembrane region" description="Helical" evidence="5">
    <location>
        <begin position="116"/>
        <end position="144"/>
    </location>
</feature>
<reference evidence="7 8" key="1">
    <citation type="submission" date="2019-11" db="EMBL/GenBank/DDBJ databases">
        <authorList>
            <person name="Li X.-J."/>
            <person name="Feng X.-M."/>
        </authorList>
    </citation>
    <scope>NUCLEOTIDE SEQUENCE [LARGE SCALE GENOMIC DNA]</scope>
    <source>
        <strain evidence="7 8">XMNu-373</strain>
    </source>
</reference>
<dbReference type="Pfam" id="PF00324">
    <property type="entry name" value="AA_permease"/>
    <property type="match status" value="1"/>
</dbReference>
<feature type="transmembrane region" description="Helical" evidence="5">
    <location>
        <begin position="361"/>
        <end position="379"/>
    </location>
</feature>
<gene>
    <name evidence="7" type="primary">eat</name>
    <name evidence="7" type="ORF">F7O44_15655</name>
</gene>
<feature type="transmembrane region" description="Helical" evidence="5">
    <location>
        <begin position="265"/>
        <end position="287"/>
    </location>
</feature>
<feature type="transmembrane region" description="Helical" evidence="5">
    <location>
        <begin position="156"/>
        <end position="173"/>
    </location>
</feature>
<feature type="transmembrane region" description="Helical" evidence="5">
    <location>
        <begin position="420"/>
        <end position="443"/>
    </location>
</feature>
<dbReference type="PIRSF" id="PIRSF006060">
    <property type="entry name" value="AA_transporter"/>
    <property type="match status" value="1"/>
</dbReference>
<dbReference type="Proteomes" id="UP000460435">
    <property type="component" value="Unassembled WGS sequence"/>
</dbReference>
<dbReference type="AlphaFoldDB" id="A0A7K3M5B8"/>
<dbReference type="RefSeq" id="WP_162451206.1">
    <property type="nucleotide sequence ID" value="NZ_WLZY01000005.1"/>
</dbReference>
<evidence type="ECO:0000313" key="7">
    <source>
        <dbReference type="EMBL" id="NDL58504.1"/>
    </source>
</evidence>
<evidence type="ECO:0000259" key="6">
    <source>
        <dbReference type="Pfam" id="PF00324"/>
    </source>
</evidence>
<comment type="caution">
    <text evidence="7">The sequence shown here is derived from an EMBL/GenBank/DDBJ whole genome shotgun (WGS) entry which is preliminary data.</text>
</comment>
<evidence type="ECO:0000313" key="8">
    <source>
        <dbReference type="Proteomes" id="UP000460435"/>
    </source>
</evidence>
<evidence type="ECO:0000256" key="2">
    <source>
        <dbReference type="ARBA" id="ARBA00022692"/>
    </source>
</evidence>
<feature type="transmembrane region" description="Helical" evidence="5">
    <location>
        <begin position="40"/>
        <end position="62"/>
    </location>
</feature>
<evidence type="ECO:0000256" key="4">
    <source>
        <dbReference type="ARBA" id="ARBA00023136"/>
    </source>
</evidence>
<keyword evidence="3 5" id="KW-1133">Transmembrane helix</keyword>
<dbReference type="GO" id="GO:0055085">
    <property type="term" value="P:transmembrane transport"/>
    <property type="evidence" value="ECO:0007669"/>
    <property type="project" value="InterPro"/>
</dbReference>
<dbReference type="InterPro" id="IPR004757">
    <property type="entry name" value="EtNH_permease"/>
</dbReference>
<organism evidence="7 8">
    <name type="scientific">Phytoactinopolyspora mesophila</name>
    <dbReference type="NCBI Taxonomy" id="2650750"/>
    <lineage>
        <taxon>Bacteria</taxon>
        <taxon>Bacillati</taxon>
        <taxon>Actinomycetota</taxon>
        <taxon>Actinomycetes</taxon>
        <taxon>Jiangellales</taxon>
        <taxon>Jiangellaceae</taxon>
        <taxon>Phytoactinopolyspora</taxon>
    </lineage>
</organism>
<name>A0A7K3M5B8_9ACTN</name>
<evidence type="ECO:0000256" key="3">
    <source>
        <dbReference type="ARBA" id="ARBA00022989"/>
    </source>
</evidence>
<dbReference type="EMBL" id="WLZY01000005">
    <property type="protein sequence ID" value="NDL58504.1"/>
    <property type="molecule type" value="Genomic_DNA"/>
</dbReference>
<feature type="transmembrane region" description="Helical" evidence="5">
    <location>
        <begin position="385"/>
        <end position="408"/>
    </location>
</feature>
<feature type="transmembrane region" description="Helical" evidence="5">
    <location>
        <begin position="180"/>
        <end position="201"/>
    </location>
</feature>
<dbReference type="InterPro" id="IPR050367">
    <property type="entry name" value="APC_superfamily"/>
</dbReference>
<dbReference type="Gene3D" id="1.20.1740.10">
    <property type="entry name" value="Amino acid/polyamine transporter I"/>
    <property type="match status" value="1"/>
</dbReference>
<sequence length="501" mass="53341">MTTGDQHDLHASHQHLHGVDVEYETKGTEYFERRKLRRGAAGWVLLAGLGVSYVISGDFAGWNFGLAEGGWGGLLIATVLMALMYTCMVFGLAEMSASMPVAGAGYGFARRALGPLGGFATGTAILIEYAIAPAAIAVFIGGYVEALGLFGLTSGWPVFLAAYAVFVGIHLWGVGEALRLMFVITGLAMVALVVFVIGMAGQFDVDNLFDIPMTDSFGASSFLPFGIMGVWGALVFAIWFFLAIEGVPLAAEEARNPKQDMPRGIIVGMTILLVTAAMILVMAPGGAGAQALMDSDNPLPEAVRQAYGGNNFLADFVNYVGLAGLIASFFSIIYAYSRQLFALSRAGYLPRWLSVTSRRRTPYLALIIPGTVGFALASITQAGDLMIQIAVFGAAASYVLMMVAHIVLRRREPEMERPYRTPGGTVTTSVALVLAATALIAVFLVDLTAAAIVAGIFVAALAYFWFYSRHRLVANAPEEEFEAIQRAEAELAGGAHTLDVE</sequence>
<protein>
    <submittedName>
        <fullName evidence="7">Ethanolamine permease</fullName>
    </submittedName>
</protein>
<feature type="transmembrane region" description="Helical" evidence="5">
    <location>
        <begin position="316"/>
        <end position="336"/>
    </location>
</feature>
<keyword evidence="2 5" id="KW-0812">Transmembrane</keyword>
<dbReference type="InterPro" id="IPR004841">
    <property type="entry name" value="AA-permease/SLC12A_dom"/>
</dbReference>
<keyword evidence="8" id="KW-1185">Reference proteome</keyword>
<comment type="subcellular location">
    <subcellularLocation>
        <location evidence="1">Membrane</location>
        <topology evidence="1">Multi-pass membrane protein</topology>
    </subcellularLocation>
</comment>
<keyword evidence="4 5" id="KW-0472">Membrane</keyword>
<dbReference type="NCBIfam" id="TIGR00908">
    <property type="entry name" value="2A0305"/>
    <property type="match status" value="1"/>
</dbReference>
<accession>A0A7K3M5B8</accession>
<evidence type="ECO:0000256" key="5">
    <source>
        <dbReference type="SAM" id="Phobius"/>
    </source>
</evidence>